<dbReference type="Proteomes" id="UP000321424">
    <property type="component" value="Unassembled WGS sequence"/>
</dbReference>
<sequence length="109" mass="12275">MSRISTSRGLRERQPSLDFASIDAVSRTLAGLFWARIETLSPGIDTLQIPPEVMRSWKDALGTIERTTISSNGERIKVPVPRLNLKDELMRVRALYLDIAHWAVEDPAC</sequence>
<name>A0A511MK32_9NOCA</name>
<accession>A0A511MK32</accession>
<protein>
    <submittedName>
        <fullName evidence="1">Uncharacterized protein</fullName>
    </submittedName>
</protein>
<comment type="caution">
    <text evidence="1">The sequence shown here is derived from an EMBL/GenBank/DDBJ whole genome shotgun (WGS) entry which is preliminary data.</text>
</comment>
<organism evidence="1 2">
    <name type="scientific">Nocardia ninae NBRC 108245</name>
    <dbReference type="NCBI Taxonomy" id="1210091"/>
    <lineage>
        <taxon>Bacteria</taxon>
        <taxon>Bacillati</taxon>
        <taxon>Actinomycetota</taxon>
        <taxon>Actinomycetes</taxon>
        <taxon>Mycobacteriales</taxon>
        <taxon>Nocardiaceae</taxon>
        <taxon>Nocardia</taxon>
    </lineage>
</organism>
<dbReference type="EMBL" id="BJXA01000044">
    <property type="protein sequence ID" value="GEM40992.1"/>
    <property type="molecule type" value="Genomic_DNA"/>
</dbReference>
<gene>
    <name evidence="1" type="ORF">NN4_55110</name>
</gene>
<reference evidence="1 2" key="1">
    <citation type="submission" date="2019-07" db="EMBL/GenBank/DDBJ databases">
        <title>Whole genome shotgun sequence of Nocardia ninae NBRC 108245.</title>
        <authorList>
            <person name="Hosoyama A."/>
            <person name="Uohara A."/>
            <person name="Ohji S."/>
            <person name="Ichikawa N."/>
        </authorList>
    </citation>
    <scope>NUCLEOTIDE SEQUENCE [LARGE SCALE GENOMIC DNA]</scope>
    <source>
        <strain evidence="1 2">NBRC 108245</strain>
    </source>
</reference>
<keyword evidence="2" id="KW-1185">Reference proteome</keyword>
<dbReference type="AlphaFoldDB" id="A0A511MK32"/>
<proteinExistence type="predicted"/>
<evidence type="ECO:0000313" key="1">
    <source>
        <dbReference type="EMBL" id="GEM40992.1"/>
    </source>
</evidence>
<evidence type="ECO:0000313" key="2">
    <source>
        <dbReference type="Proteomes" id="UP000321424"/>
    </source>
</evidence>